<evidence type="ECO:0008006" key="3">
    <source>
        <dbReference type="Google" id="ProtNLM"/>
    </source>
</evidence>
<proteinExistence type="predicted"/>
<evidence type="ECO:0000313" key="1">
    <source>
        <dbReference type="EMBL" id="QGW28159.1"/>
    </source>
</evidence>
<organism evidence="1 2">
    <name type="scientific">Phnomibacter ginsenosidimutans</name>
    <dbReference type="NCBI Taxonomy" id="2676868"/>
    <lineage>
        <taxon>Bacteria</taxon>
        <taxon>Pseudomonadati</taxon>
        <taxon>Bacteroidota</taxon>
        <taxon>Chitinophagia</taxon>
        <taxon>Chitinophagales</taxon>
        <taxon>Chitinophagaceae</taxon>
        <taxon>Phnomibacter</taxon>
    </lineage>
</organism>
<name>A0A6I6GSN8_9BACT</name>
<sequence length="296" mass="32452">MTSNLLIAQPVITLQKATQLPFFQSITALEYFDRSIMAIGNDATRIFVLNENHEVLDSLSLFDYPKKIGKPLGNAGIQATAIVTVANNPALLIMGSGEQRTDKSDIWLFPLKGKTYSELYTPALTIPDFFKRIRKMGVAQISIEGAAEVNGRIVLANAAATTNDINHFIVTEFDFWAKGAMADITVIELKVPPTKNIRVTGLEFDAKEDLLLFSASSINNSNGYIGIIQQASKKMKQPTIATNYLLSLHDKVPALNGQKLQSICLGKSTIPGEIIIHVCAIDANSQCFVYKLSMKQ</sequence>
<dbReference type="KEGG" id="fls:GLV81_08685"/>
<dbReference type="Proteomes" id="UP000426027">
    <property type="component" value="Chromosome"/>
</dbReference>
<dbReference type="RefSeq" id="WP_157478518.1">
    <property type="nucleotide sequence ID" value="NZ_CP046566.1"/>
</dbReference>
<dbReference type="Pfam" id="PF22000">
    <property type="entry name" value="DUF6929"/>
    <property type="match status" value="1"/>
</dbReference>
<keyword evidence="2" id="KW-1185">Reference proteome</keyword>
<accession>A0A6I6GSN8</accession>
<dbReference type="EMBL" id="CP046566">
    <property type="protein sequence ID" value="QGW28159.1"/>
    <property type="molecule type" value="Genomic_DNA"/>
</dbReference>
<dbReference type="InterPro" id="IPR053851">
    <property type="entry name" value="DUF6929"/>
</dbReference>
<dbReference type="AlphaFoldDB" id="A0A6I6GSN8"/>
<protein>
    <recommendedName>
        <fullName evidence="3">Phytase-like domain-containing protein</fullName>
    </recommendedName>
</protein>
<evidence type="ECO:0000313" key="2">
    <source>
        <dbReference type="Proteomes" id="UP000426027"/>
    </source>
</evidence>
<reference evidence="1 2" key="1">
    <citation type="submission" date="2019-11" db="EMBL/GenBank/DDBJ databases">
        <authorList>
            <person name="Im W.T."/>
        </authorList>
    </citation>
    <scope>NUCLEOTIDE SEQUENCE [LARGE SCALE GENOMIC DNA]</scope>
    <source>
        <strain evidence="1 2">SB-02</strain>
    </source>
</reference>
<gene>
    <name evidence="1" type="ORF">GLV81_08685</name>
</gene>